<reference evidence="2" key="1">
    <citation type="journal article" date="2011" name="PLoS ONE">
        <title>Genome of a low-salinity ammonia-oxidizing archaeon determined by single-cell and metagenomic analysis.</title>
        <authorList>
            <person name="Blainey P.C."/>
            <person name="Mosier A.C."/>
            <person name="Potanina A."/>
            <person name="Francis C.A."/>
            <person name="Quake S.R."/>
        </authorList>
    </citation>
    <scope>NUCLEOTIDE SEQUENCE [LARGE SCALE GENOMIC DNA]</scope>
    <source>
        <strain evidence="2">SFB1</strain>
    </source>
</reference>
<evidence type="ECO:0000313" key="2">
    <source>
        <dbReference type="EMBL" id="EGG42169.1"/>
    </source>
</evidence>
<proteinExistence type="predicted"/>
<organism evidence="2">
    <name type="scientific">Candidatus Nitrosarchaeum limnium SFB1</name>
    <dbReference type="NCBI Taxonomy" id="886738"/>
    <lineage>
        <taxon>Archaea</taxon>
        <taxon>Nitrososphaerota</taxon>
        <taxon>Nitrososphaeria</taxon>
        <taxon>Nitrosopumilales</taxon>
        <taxon>Nitrosopumilaceae</taxon>
        <taxon>Nitrosarchaeum</taxon>
    </lineage>
</organism>
<protein>
    <submittedName>
        <fullName evidence="2">Uncharacterized protein</fullName>
    </submittedName>
</protein>
<gene>
    <name evidence="2" type="ORF">Nlim_0815</name>
</gene>
<name>F3KK02_9ARCH</name>
<accession>F3KK02</accession>
<dbReference type="Proteomes" id="UP000004348">
    <property type="component" value="Chromosome"/>
</dbReference>
<dbReference type="AlphaFoldDB" id="F3KK02"/>
<feature type="coiled-coil region" evidence="1">
    <location>
        <begin position="81"/>
        <end position="108"/>
    </location>
</feature>
<dbReference type="EMBL" id="AEGP01000033">
    <property type="protein sequence ID" value="EGG42169.1"/>
    <property type="molecule type" value="Genomic_DNA"/>
</dbReference>
<dbReference type="STRING" id="886738.Nlim_0815"/>
<evidence type="ECO:0000256" key="1">
    <source>
        <dbReference type="SAM" id="Coils"/>
    </source>
</evidence>
<keyword evidence="1" id="KW-0175">Coiled coil</keyword>
<dbReference type="HOGENOM" id="CLU_2021400_0_0_2"/>
<sequence length="122" mass="14296">MNDSYDLEIENIPVINRALEYYSKSLKNLKENEIEDSMPLFNGQIDESLLEVESILEALKLNMNYGLNFTKNRLNFITLILEFYLAELSEDLEELEDTEENKKNMNLLEEEIGKITETIQLL</sequence>
<comment type="caution">
    <text evidence="2">The sequence shown here is derived from an EMBL/GenBank/DDBJ whole genome shotgun (WGS) entry which is preliminary data.</text>
</comment>